<dbReference type="InterPro" id="IPR035906">
    <property type="entry name" value="MetI-like_sf"/>
</dbReference>
<dbReference type="KEGG" id="vpy:HZI73_02300"/>
<evidence type="ECO:0000256" key="6">
    <source>
        <dbReference type="ARBA" id="ARBA00023136"/>
    </source>
</evidence>
<dbReference type="AlphaFoldDB" id="A0A8J8SJH4"/>
<evidence type="ECO:0000256" key="1">
    <source>
        <dbReference type="ARBA" id="ARBA00004651"/>
    </source>
</evidence>
<feature type="transmembrane region" description="Helical" evidence="7">
    <location>
        <begin position="208"/>
        <end position="230"/>
    </location>
</feature>
<feature type="transmembrane region" description="Helical" evidence="7">
    <location>
        <begin position="113"/>
        <end position="135"/>
    </location>
</feature>
<dbReference type="Gene3D" id="1.10.3720.10">
    <property type="entry name" value="MetI-like"/>
    <property type="match status" value="1"/>
</dbReference>
<dbReference type="GO" id="GO:0005886">
    <property type="term" value="C:plasma membrane"/>
    <property type="evidence" value="ECO:0007669"/>
    <property type="project" value="UniProtKB-SubCell"/>
</dbReference>
<evidence type="ECO:0000256" key="3">
    <source>
        <dbReference type="ARBA" id="ARBA00022475"/>
    </source>
</evidence>
<evidence type="ECO:0000256" key="7">
    <source>
        <dbReference type="SAM" id="Phobius"/>
    </source>
</evidence>
<dbReference type="PANTHER" id="PTHR43744">
    <property type="entry name" value="ABC TRANSPORTER PERMEASE PROTEIN MG189-RELATED-RELATED"/>
    <property type="match status" value="1"/>
</dbReference>
<evidence type="ECO:0000313" key="10">
    <source>
        <dbReference type="Proteomes" id="UP000683246"/>
    </source>
</evidence>
<keyword evidence="6 7" id="KW-0472">Membrane</keyword>
<keyword evidence="10" id="KW-1185">Reference proteome</keyword>
<keyword evidence="4 7" id="KW-0812">Transmembrane</keyword>
<proteinExistence type="predicted"/>
<sequence length="319" mass="35275">MRKFGQLSFIKRCLVNIIRGVLLIGLCFIIMYPLIQLLSLVFMDLGDANNPRIIWIPKNLTLTNVKLAMEILDYPTSLATTFVFSLVMMVLQTIICGLAGYGFARLTFRGSHLLFAGVIATILVPPQTIILPMYLNFKDFDILGLFQLFTGSKVNLLNSPWSMVVLAMTGMGIKSGLYIYIFRQFFKGLPKALEEAALIDGAGVVKTFFHIMVPCAKSPAITVMLFSFVWQWNDTFFSSLFYGKGNLLSLKLGKLGTHLKGAILSVLKIVVGDDMKVSPVLESLVANAAILLVVLPLLILYLFAQKQFVTGIEKSGIKG</sequence>
<name>A0A8J8SJH4_9FIRM</name>
<dbReference type="SUPFAM" id="SSF161098">
    <property type="entry name" value="MetI-like"/>
    <property type="match status" value="1"/>
</dbReference>
<evidence type="ECO:0000256" key="5">
    <source>
        <dbReference type="ARBA" id="ARBA00022989"/>
    </source>
</evidence>
<feature type="transmembrane region" description="Helical" evidence="7">
    <location>
        <begin position="21"/>
        <end position="42"/>
    </location>
</feature>
<feature type="domain" description="ABC transmembrane type-1" evidence="8">
    <location>
        <begin position="99"/>
        <end position="308"/>
    </location>
</feature>
<dbReference type="GO" id="GO:0055085">
    <property type="term" value="P:transmembrane transport"/>
    <property type="evidence" value="ECO:0007669"/>
    <property type="project" value="InterPro"/>
</dbReference>
<feature type="transmembrane region" description="Helical" evidence="7">
    <location>
        <begin position="284"/>
        <end position="304"/>
    </location>
</feature>
<accession>A0A8J8SJH4</accession>
<evidence type="ECO:0000259" key="8">
    <source>
        <dbReference type="Pfam" id="PF00528"/>
    </source>
</evidence>
<dbReference type="CDD" id="cd06261">
    <property type="entry name" value="TM_PBP2"/>
    <property type="match status" value="1"/>
</dbReference>
<dbReference type="Proteomes" id="UP000683246">
    <property type="component" value="Chromosome"/>
</dbReference>
<feature type="transmembrane region" description="Helical" evidence="7">
    <location>
        <begin position="161"/>
        <end position="181"/>
    </location>
</feature>
<evidence type="ECO:0000313" key="9">
    <source>
        <dbReference type="EMBL" id="QUI25573.1"/>
    </source>
</evidence>
<reference evidence="9" key="1">
    <citation type="submission" date="2020-07" db="EMBL/GenBank/DDBJ databases">
        <title>Vallitalea pronyensis genome.</title>
        <authorList>
            <person name="Postec A."/>
        </authorList>
    </citation>
    <scope>NUCLEOTIDE SEQUENCE</scope>
    <source>
        <strain evidence="9">FatNI3</strain>
    </source>
</reference>
<keyword evidence="2" id="KW-0813">Transport</keyword>
<dbReference type="Pfam" id="PF00528">
    <property type="entry name" value="BPD_transp_1"/>
    <property type="match status" value="1"/>
</dbReference>
<protein>
    <submittedName>
        <fullName evidence="9">Carbohydrate ABC transporter permease</fullName>
    </submittedName>
</protein>
<keyword evidence="3" id="KW-1003">Cell membrane</keyword>
<dbReference type="PANTHER" id="PTHR43744:SF12">
    <property type="entry name" value="ABC TRANSPORTER PERMEASE PROTEIN MG189-RELATED"/>
    <property type="match status" value="1"/>
</dbReference>
<keyword evidence="5 7" id="KW-1133">Transmembrane helix</keyword>
<comment type="subcellular location">
    <subcellularLocation>
        <location evidence="1">Cell membrane</location>
        <topology evidence="1">Multi-pass membrane protein</topology>
    </subcellularLocation>
</comment>
<feature type="transmembrane region" description="Helical" evidence="7">
    <location>
        <begin position="78"/>
        <end position="101"/>
    </location>
</feature>
<organism evidence="9 10">
    <name type="scientific">Vallitalea pronyensis</name>
    <dbReference type="NCBI Taxonomy" id="1348613"/>
    <lineage>
        <taxon>Bacteria</taxon>
        <taxon>Bacillati</taxon>
        <taxon>Bacillota</taxon>
        <taxon>Clostridia</taxon>
        <taxon>Lachnospirales</taxon>
        <taxon>Vallitaleaceae</taxon>
        <taxon>Vallitalea</taxon>
    </lineage>
</organism>
<dbReference type="InterPro" id="IPR000515">
    <property type="entry name" value="MetI-like"/>
</dbReference>
<evidence type="ECO:0000256" key="2">
    <source>
        <dbReference type="ARBA" id="ARBA00022448"/>
    </source>
</evidence>
<dbReference type="EMBL" id="CP058649">
    <property type="protein sequence ID" value="QUI25573.1"/>
    <property type="molecule type" value="Genomic_DNA"/>
</dbReference>
<evidence type="ECO:0000256" key="4">
    <source>
        <dbReference type="ARBA" id="ARBA00022692"/>
    </source>
</evidence>
<gene>
    <name evidence="9" type="ORF">HZI73_02300</name>
</gene>